<dbReference type="EMBL" id="JAACJS010000011">
    <property type="protein sequence ID" value="NCI49788.1"/>
    <property type="molecule type" value="Genomic_DNA"/>
</dbReference>
<accession>A0ABW9ZRQ4</accession>
<dbReference type="InterPro" id="IPR009061">
    <property type="entry name" value="DNA-bd_dom_put_sf"/>
</dbReference>
<organism evidence="2 3">
    <name type="scientific">Sediminibacterium roseum</name>
    <dbReference type="NCBI Taxonomy" id="1978412"/>
    <lineage>
        <taxon>Bacteria</taxon>
        <taxon>Pseudomonadati</taxon>
        <taxon>Bacteroidota</taxon>
        <taxon>Chitinophagia</taxon>
        <taxon>Chitinophagales</taxon>
        <taxon>Chitinophagaceae</taxon>
        <taxon>Sediminibacterium</taxon>
    </lineage>
</organism>
<name>A0ABW9ZRQ4_9BACT</name>
<proteinExistence type="predicted"/>
<comment type="caution">
    <text evidence="2">The sequence shown here is derived from an EMBL/GenBank/DDBJ whole genome shotgun (WGS) entry which is preliminary data.</text>
</comment>
<gene>
    <name evidence="2" type="ORF">GWC95_07635</name>
</gene>
<dbReference type="InterPro" id="IPR041657">
    <property type="entry name" value="HTH_17"/>
</dbReference>
<reference evidence="2 3" key="1">
    <citation type="submission" date="2020-01" db="EMBL/GenBank/DDBJ databases">
        <title>Genome analysis.</title>
        <authorList>
            <person name="Wu S."/>
            <person name="Wang G."/>
        </authorList>
    </citation>
    <scope>NUCLEOTIDE SEQUENCE [LARGE SCALE GENOMIC DNA]</scope>
    <source>
        <strain evidence="2 3">SYL130</strain>
    </source>
</reference>
<evidence type="ECO:0000313" key="3">
    <source>
        <dbReference type="Proteomes" id="UP000753802"/>
    </source>
</evidence>
<dbReference type="Proteomes" id="UP000753802">
    <property type="component" value="Unassembled WGS sequence"/>
</dbReference>
<protein>
    <submittedName>
        <fullName evidence="2">Helix-turn-helix domain-containing protein</fullName>
    </submittedName>
</protein>
<feature type="domain" description="Helix-turn-helix" evidence="1">
    <location>
        <begin position="47"/>
        <end position="95"/>
    </location>
</feature>
<dbReference type="Pfam" id="PF12728">
    <property type="entry name" value="HTH_17"/>
    <property type="match status" value="1"/>
</dbReference>
<keyword evidence="3" id="KW-1185">Reference proteome</keyword>
<sequence length="102" mass="11803">MTEFPMMVPMTQAEFWDKMKSVVENVVEAKLTTAPSSNSTLIPEKALLKASEVCTIFQISKPTLYEWLKQNKIASFKIQSRRYFSRQDIEAIIRQDNKISNL</sequence>
<dbReference type="SUPFAM" id="SSF46955">
    <property type="entry name" value="Putative DNA-binding domain"/>
    <property type="match status" value="1"/>
</dbReference>
<evidence type="ECO:0000313" key="2">
    <source>
        <dbReference type="EMBL" id="NCI49788.1"/>
    </source>
</evidence>
<evidence type="ECO:0000259" key="1">
    <source>
        <dbReference type="Pfam" id="PF12728"/>
    </source>
</evidence>
<dbReference type="RefSeq" id="WP_161818096.1">
    <property type="nucleotide sequence ID" value="NZ_JAACJS010000011.1"/>
</dbReference>